<evidence type="ECO:0000313" key="5">
    <source>
        <dbReference type="Proteomes" id="UP000067738"/>
    </source>
</evidence>
<accession>A0A0U3CF49</accession>
<evidence type="ECO:0000256" key="1">
    <source>
        <dbReference type="ARBA" id="ARBA00023159"/>
    </source>
</evidence>
<name>A0A0U3CF49_9EURY</name>
<dbReference type="PROSITE" id="PS50830">
    <property type="entry name" value="TNASE_3"/>
    <property type="match status" value="1"/>
</dbReference>
<evidence type="ECO:0000259" key="3">
    <source>
        <dbReference type="PROSITE" id="PS50830"/>
    </source>
</evidence>
<dbReference type="GO" id="GO:0006281">
    <property type="term" value="P:DNA repair"/>
    <property type="evidence" value="ECO:0007669"/>
    <property type="project" value="InterPro"/>
</dbReference>
<feature type="domain" description="TNase-like" evidence="3">
    <location>
        <begin position="61"/>
        <end position="152"/>
    </location>
</feature>
<dbReference type="InterPro" id="IPR035451">
    <property type="entry name" value="Ada-like_dom_sf"/>
</dbReference>
<dbReference type="SUPFAM" id="SSF50199">
    <property type="entry name" value="Staphylococcal nuclease"/>
    <property type="match status" value="1"/>
</dbReference>
<evidence type="ECO:0000256" key="2">
    <source>
        <dbReference type="SAM" id="MobiDB-lite"/>
    </source>
</evidence>
<dbReference type="PATRIC" id="fig|230361.4.peg.685"/>
<dbReference type="InterPro" id="IPR035437">
    <property type="entry name" value="SNase_OB-fold_sf"/>
</dbReference>
<dbReference type="Gene3D" id="3.40.10.10">
    <property type="entry name" value="DNA Methylphosphotriester Repair Domain"/>
    <property type="match status" value="1"/>
</dbReference>
<dbReference type="SMART" id="SM00318">
    <property type="entry name" value="SNc"/>
    <property type="match status" value="1"/>
</dbReference>
<dbReference type="RefSeq" id="WP_157064650.1">
    <property type="nucleotide sequence ID" value="NZ_CP011266.1"/>
</dbReference>
<organism evidence="4 5">
    <name type="scientific">Methanobrevibacter millerae</name>
    <dbReference type="NCBI Taxonomy" id="230361"/>
    <lineage>
        <taxon>Archaea</taxon>
        <taxon>Methanobacteriati</taxon>
        <taxon>Methanobacteriota</taxon>
        <taxon>Methanomada group</taxon>
        <taxon>Methanobacteria</taxon>
        <taxon>Methanobacteriales</taxon>
        <taxon>Methanobacteriaceae</taxon>
        <taxon>Methanobrevibacter</taxon>
    </lineage>
</organism>
<evidence type="ECO:0000313" key="4">
    <source>
        <dbReference type="EMBL" id="ALT68459.1"/>
    </source>
</evidence>
<dbReference type="GO" id="GO:0003677">
    <property type="term" value="F:DNA binding"/>
    <property type="evidence" value="ECO:0007669"/>
    <property type="project" value="InterPro"/>
</dbReference>
<dbReference type="KEGG" id="mmil:sm9_0662"/>
<proteinExistence type="predicted"/>
<keyword evidence="1" id="KW-0010">Activator</keyword>
<dbReference type="InterPro" id="IPR016071">
    <property type="entry name" value="Staphylococal_nuclease_OB-fold"/>
</dbReference>
<keyword evidence="5" id="KW-1185">Reference proteome</keyword>
<gene>
    <name evidence="4" type="ORF">sm9_0662</name>
</gene>
<dbReference type="InterPro" id="IPR004026">
    <property type="entry name" value="Ada_DNA_repair_Zn-bd"/>
</dbReference>
<dbReference type="Gene3D" id="2.40.50.90">
    <property type="match status" value="1"/>
</dbReference>
<dbReference type="GO" id="GO:0008168">
    <property type="term" value="F:methyltransferase activity"/>
    <property type="evidence" value="ECO:0007669"/>
    <property type="project" value="InterPro"/>
</dbReference>
<dbReference type="SUPFAM" id="SSF57884">
    <property type="entry name" value="Ada DNA repair protein, N-terminal domain (N-Ada 10)"/>
    <property type="match status" value="1"/>
</dbReference>
<dbReference type="Pfam" id="PF02805">
    <property type="entry name" value="Ada_Zn_binding"/>
    <property type="match status" value="1"/>
</dbReference>
<protein>
    <submittedName>
        <fullName evidence="4">Nuclease domain-containing protein</fullName>
    </submittedName>
</protein>
<sequence>MKTLDKNILFIMFVVLMIAGVMSTATAYTGTGFSHDKSVSDYTPLSLNDILSKYSDTNCHAEKTGLCTKVSDGDTITVEGVGKVRLVGVNTPEKGVKGADASTYFVKKLCLNKEVSIDIDNSKNTDKYGRTLAVVIVDGKNLNEMLLKEGLAEIMYMPPSEFYPYDWAGDNTHVASHTSSSTDTTSSASKDTSSSAAGTYIGNLNSHKFHYPTCKSVGKMSEKNKVTFSSRNEAINQGYSPCNNCNP</sequence>
<dbReference type="EMBL" id="CP011266">
    <property type="protein sequence ID" value="ALT68459.1"/>
    <property type="molecule type" value="Genomic_DNA"/>
</dbReference>
<dbReference type="Proteomes" id="UP000067738">
    <property type="component" value="Chromosome"/>
</dbReference>
<dbReference type="GO" id="GO:0006355">
    <property type="term" value="P:regulation of DNA-templated transcription"/>
    <property type="evidence" value="ECO:0007669"/>
    <property type="project" value="InterPro"/>
</dbReference>
<reference evidence="4 5" key="1">
    <citation type="submission" date="2015-04" db="EMBL/GenBank/DDBJ databases">
        <title>The complete genome sequence of the rumen methanogen Methanobrevibacter millerae SM9.</title>
        <authorList>
            <person name="Leahy S.C."/>
            <person name="Kelly W.J."/>
            <person name="Pacheco D.M."/>
            <person name="Li D."/>
            <person name="Altermann E."/>
            <person name="Attwood G.T."/>
        </authorList>
    </citation>
    <scope>NUCLEOTIDE SEQUENCE [LARGE SCALE GENOMIC DNA]</scope>
    <source>
        <strain evidence="4 5">SM9</strain>
    </source>
</reference>
<dbReference type="GeneID" id="32210259"/>
<feature type="region of interest" description="Disordered" evidence="2">
    <location>
        <begin position="174"/>
        <end position="193"/>
    </location>
</feature>
<dbReference type="AlphaFoldDB" id="A0A0U3CF49"/>
<feature type="compositionally biased region" description="Low complexity" evidence="2">
    <location>
        <begin position="175"/>
        <end position="193"/>
    </location>
</feature>
<dbReference type="OrthoDB" id="3327at2157"/>
<dbReference type="GO" id="GO:0008270">
    <property type="term" value="F:zinc ion binding"/>
    <property type="evidence" value="ECO:0007669"/>
    <property type="project" value="InterPro"/>
</dbReference>
<dbReference type="Pfam" id="PF00565">
    <property type="entry name" value="SNase"/>
    <property type="match status" value="1"/>
</dbReference>